<accession>C9RCD5</accession>
<name>C9RCD5_AMMDK</name>
<feature type="transmembrane region" description="Helical" evidence="6">
    <location>
        <begin position="6"/>
        <end position="24"/>
    </location>
</feature>
<dbReference type="InterPro" id="IPR018076">
    <property type="entry name" value="T2SS_GspF_dom"/>
</dbReference>
<evidence type="ECO:0000259" key="7">
    <source>
        <dbReference type="Pfam" id="PF00482"/>
    </source>
</evidence>
<dbReference type="GO" id="GO:0005886">
    <property type="term" value="C:plasma membrane"/>
    <property type="evidence" value="ECO:0007669"/>
    <property type="project" value="UniProtKB-SubCell"/>
</dbReference>
<dbReference type="KEGG" id="adg:Adeg_0767"/>
<proteinExistence type="predicted"/>
<gene>
    <name evidence="8" type="ordered locus">Adeg_0767</name>
</gene>
<keyword evidence="3 6" id="KW-0812">Transmembrane</keyword>
<dbReference type="PANTHER" id="PTHR35007:SF2">
    <property type="entry name" value="PILUS ASSEMBLE PROTEIN"/>
    <property type="match status" value="1"/>
</dbReference>
<dbReference type="AlphaFoldDB" id="C9RCD5"/>
<evidence type="ECO:0000256" key="1">
    <source>
        <dbReference type="ARBA" id="ARBA00004651"/>
    </source>
</evidence>
<feature type="transmembrane region" description="Helical" evidence="6">
    <location>
        <begin position="234"/>
        <end position="259"/>
    </location>
</feature>
<reference evidence="8 9" key="1">
    <citation type="submission" date="2009-10" db="EMBL/GenBank/DDBJ databases">
        <title>Complete sequence of chromosome of Ammonifex degensii KC4.</title>
        <authorList>
            <consortium name="US DOE Joint Genome Institute"/>
            <person name="Kerfeld C."/>
            <person name="Goodner B."/>
            <person name="Huber H."/>
            <person name="Stetter K."/>
            <person name="Lucas S."/>
            <person name="Copeland A."/>
            <person name="Lapidus A."/>
            <person name="Glavina del Rio T."/>
            <person name="Dalin E."/>
            <person name="Tice H."/>
            <person name="Bruce D."/>
            <person name="Goodwin L."/>
            <person name="Pitluck S."/>
            <person name="Saunders E."/>
            <person name="Brettin T."/>
            <person name="Detter J.C."/>
            <person name="Han C."/>
            <person name="Larimer F."/>
            <person name="Land M."/>
            <person name="Hauser L."/>
            <person name="Kyrpides N."/>
            <person name="Ovchinnikova G."/>
            <person name="Richardson P."/>
        </authorList>
    </citation>
    <scope>NUCLEOTIDE SEQUENCE [LARGE SCALE GENOMIC DNA]</scope>
    <source>
        <strain evidence="9">DSM 10501 / KC4</strain>
    </source>
</reference>
<keyword evidence="9" id="KW-1185">Reference proteome</keyword>
<protein>
    <submittedName>
        <fullName evidence="8">Type II secretion system F domain protein</fullName>
    </submittedName>
</protein>
<keyword evidence="5 6" id="KW-0472">Membrane</keyword>
<evidence type="ECO:0000256" key="2">
    <source>
        <dbReference type="ARBA" id="ARBA00022475"/>
    </source>
</evidence>
<dbReference type="PANTHER" id="PTHR35007">
    <property type="entry name" value="INTEGRAL MEMBRANE PROTEIN-RELATED"/>
    <property type="match status" value="1"/>
</dbReference>
<evidence type="ECO:0000256" key="3">
    <source>
        <dbReference type="ARBA" id="ARBA00022692"/>
    </source>
</evidence>
<evidence type="ECO:0000313" key="8">
    <source>
        <dbReference type="EMBL" id="ACX51912.1"/>
    </source>
</evidence>
<dbReference type="HOGENOM" id="CLU_056917_4_0_9"/>
<dbReference type="eggNOG" id="COG2064">
    <property type="taxonomic scope" value="Bacteria"/>
</dbReference>
<feature type="transmembrane region" description="Helical" evidence="6">
    <location>
        <begin position="93"/>
        <end position="111"/>
    </location>
</feature>
<dbReference type="OrthoDB" id="1724638at2"/>
<feature type="domain" description="Type II secretion system protein GspF" evidence="7">
    <location>
        <begin position="132"/>
        <end position="255"/>
    </location>
</feature>
<evidence type="ECO:0000256" key="6">
    <source>
        <dbReference type="SAM" id="Phobius"/>
    </source>
</evidence>
<evidence type="ECO:0000256" key="5">
    <source>
        <dbReference type="ARBA" id="ARBA00023136"/>
    </source>
</evidence>
<keyword evidence="4 6" id="KW-1133">Transmembrane helix</keyword>
<keyword evidence="2" id="KW-1003">Cell membrane</keyword>
<dbReference type="Pfam" id="PF00482">
    <property type="entry name" value="T2SSF"/>
    <property type="match status" value="1"/>
</dbReference>
<evidence type="ECO:0000313" key="9">
    <source>
        <dbReference type="Proteomes" id="UP000002620"/>
    </source>
</evidence>
<evidence type="ECO:0000256" key="4">
    <source>
        <dbReference type="ARBA" id="ARBA00022989"/>
    </source>
</evidence>
<dbReference type="STRING" id="429009.Adeg_0767"/>
<dbReference type="Proteomes" id="UP000002620">
    <property type="component" value="Chromosome"/>
</dbReference>
<organism evidence="8 9">
    <name type="scientific">Ammonifex degensii (strain DSM 10501 / KC4)</name>
    <dbReference type="NCBI Taxonomy" id="429009"/>
    <lineage>
        <taxon>Bacteria</taxon>
        <taxon>Bacillati</taxon>
        <taxon>Bacillota</taxon>
        <taxon>Clostridia</taxon>
        <taxon>Thermoanaerobacterales</taxon>
        <taxon>Thermoanaerobacteraceae</taxon>
        <taxon>Ammonifex</taxon>
    </lineage>
</organism>
<dbReference type="RefSeq" id="WP_015738790.1">
    <property type="nucleotide sequence ID" value="NC_013385.1"/>
</dbReference>
<sequence>MNVESVAAVCAGVSVALPLLARALPKGKREWREVLTRTGVKLVPAEELTALGAKLVRAGLSITPAEFVGARALLCLGFVFSVLPLCFLFGVDFFWVVFFLPLLWFAPVLWLNSRVARRKALIRRQLPDFSVFLATALTAGADLPTALREAGTHVGGPIGEEVERVLLEFGLGRNLVSALEDMADRCDMDELRLLLWSAGRAYAYGTSVAEEVRAQADRQRSMRRFEVMEAAGKLAIYLIFPILFFMLLPLMVVVMYPAAVALYQAFVGR</sequence>
<comment type="subcellular location">
    <subcellularLocation>
        <location evidence="1">Cell membrane</location>
        <topology evidence="1">Multi-pass membrane protein</topology>
    </subcellularLocation>
</comment>
<dbReference type="EMBL" id="CP001785">
    <property type="protein sequence ID" value="ACX51912.1"/>
    <property type="molecule type" value="Genomic_DNA"/>
</dbReference>
<feature type="transmembrane region" description="Helical" evidence="6">
    <location>
        <begin position="67"/>
        <end position="87"/>
    </location>
</feature>